<comment type="caution">
    <text evidence="9">The sequence shown here is derived from an EMBL/GenBank/DDBJ whole genome shotgun (WGS) entry which is preliminary data.</text>
</comment>
<evidence type="ECO:0000256" key="4">
    <source>
        <dbReference type="SAM" id="SignalP"/>
    </source>
</evidence>
<proteinExistence type="inferred from homology"/>
<feature type="domain" description="Multidrug resistance protein MdtA-like alpha-helical hairpin" evidence="5">
    <location>
        <begin position="103"/>
        <end position="172"/>
    </location>
</feature>
<keyword evidence="4" id="KW-0732">Signal</keyword>
<evidence type="ECO:0000256" key="2">
    <source>
        <dbReference type="ARBA" id="ARBA00009477"/>
    </source>
</evidence>
<keyword evidence="10" id="KW-1185">Reference proteome</keyword>
<feature type="domain" description="Multidrug resistance protein MdtA-like barrel-sandwich hybrid" evidence="6">
    <location>
        <begin position="62"/>
        <end position="201"/>
    </location>
</feature>
<dbReference type="PANTHER" id="PTHR30158">
    <property type="entry name" value="ACRA/E-RELATED COMPONENT OF DRUG EFFLUX TRANSPORTER"/>
    <property type="match status" value="1"/>
</dbReference>
<dbReference type="PROSITE" id="PS51257">
    <property type="entry name" value="PROKAR_LIPOPROTEIN"/>
    <property type="match status" value="1"/>
</dbReference>
<feature type="domain" description="Multidrug resistance protein MdtA-like C-terminal permuted SH3" evidence="8">
    <location>
        <begin position="339"/>
        <end position="372"/>
    </location>
</feature>
<comment type="similarity">
    <text evidence="2">Belongs to the membrane fusion protein (MFP) (TC 8.A.1) family.</text>
</comment>
<feature type="compositionally biased region" description="Low complexity" evidence="3">
    <location>
        <begin position="382"/>
        <end position="396"/>
    </location>
</feature>
<dbReference type="InterPro" id="IPR058625">
    <property type="entry name" value="MdtA-like_BSH"/>
</dbReference>
<dbReference type="Pfam" id="PF25944">
    <property type="entry name" value="Beta-barrel_RND"/>
    <property type="match status" value="1"/>
</dbReference>
<evidence type="ECO:0000256" key="3">
    <source>
        <dbReference type="SAM" id="MobiDB-lite"/>
    </source>
</evidence>
<dbReference type="Pfam" id="PF25967">
    <property type="entry name" value="RND-MFP_C"/>
    <property type="match status" value="1"/>
</dbReference>
<comment type="subcellular location">
    <subcellularLocation>
        <location evidence="1">Cell envelope</location>
    </subcellularLocation>
</comment>
<dbReference type="InterPro" id="IPR058626">
    <property type="entry name" value="MdtA-like_b-barrel"/>
</dbReference>
<feature type="chain" id="PRO_5018743313" evidence="4">
    <location>
        <begin position="19"/>
        <end position="396"/>
    </location>
</feature>
<evidence type="ECO:0000259" key="7">
    <source>
        <dbReference type="Pfam" id="PF25944"/>
    </source>
</evidence>
<evidence type="ECO:0000259" key="5">
    <source>
        <dbReference type="Pfam" id="PF25876"/>
    </source>
</evidence>
<name>A0A3S3UT27_9SPHI</name>
<evidence type="ECO:0000256" key="1">
    <source>
        <dbReference type="ARBA" id="ARBA00004196"/>
    </source>
</evidence>
<feature type="signal peptide" evidence="4">
    <location>
        <begin position="1"/>
        <end position="18"/>
    </location>
</feature>
<dbReference type="NCBIfam" id="TIGR01730">
    <property type="entry name" value="RND_mfp"/>
    <property type="match status" value="1"/>
</dbReference>
<evidence type="ECO:0000259" key="6">
    <source>
        <dbReference type="Pfam" id="PF25917"/>
    </source>
</evidence>
<dbReference type="Pfam" id="PF25876">
    <property type="entry name" value="HH_MFP_RND"/>
    <property type="match status" value="1"/>
</dbReference>
<dbReference type="Gene3D" id="2.40.420.20">
    <property type="match status" value="1"/>
</dbReference>
<dbReference type="InterPro" id="IPR058624">
    <property type="entry name" value="MdtA-like_HH"/>
</dbReference>
<dbReference type="RefSeq" id="WP_128534737.1">
    <property type="nucleotide sequence ID" value="NZ_SBIW01000007.1"/>
</dbReference>
<dbReference type="Gene3D" id="2.40.30.170">
    <property type="match status" value="1"/>
</dbReference>
<dbReference type="EMBL" id="SBIW01000007">
    <property type="protein sequence ID" value="RWY50007.1"/>
    <property type="molecule type" value="Genomic_DNA"/>
</dbReference>
<feature type="domain" description="Multidrug resistance protein MdtA-like beta-barrel" evidence="7">
    <location>
        <begin position="208"/>
        <end position="284"/>
    </location>
</feature>
<dbReference type="GO" id="GO:0022857">
    <property type="term" value="F:transmembrane transporter activity"/>
    <property type="evidence" value="ECO:0007669"/>
    <property type="project" value="InterPro"/>
</dbReference>
<dbReference type="AlphaFoldDB" id="A0A3S3UT27"/>
<evidence type="ECO:0000259" key="8">
    <source>
        <dbReference type="Pfam" id="PF25967"/>
    </source>
</evidence>
<dbReference type="SUPFAM" id="SSF111369">
    <property type="entry name" value="HlyD-like secretion proteins"/>
    <property type="match status" value="1"/>
</dbReference>
<dbReference type="InterPro" id="IPR006143">
    <property type="entry name" value="RND_pump_MFP"/>
</dbReference>
<dbReference type="InterPro" id="IPR058627">
    <property type="entry name" value="MdtA-like_C"/>
</dbReference>
<accession>A0A3S3UT27</accession>
<dbReference type="Proteomes" id="UP000286701">
    <property type="component" value="Unassembled WGS sequence"/>
</dbReference>
<sequence>MKNIYIPFIAVAGSLLLAACHGTGNKGAGVAAPPATPVNVIEAQQSAALYYDKYQGIVVSLNSVELRSQVGGFITGIFFKEGDVVTKGKPLYEIDRRKYIAAYAQARANMLSAKANLGKAQKDIDRYNMLLKNDAVARQTVDQATAAFATAQSQVAVAQAGLSSAATDLSYATIRAPFTGRIGISQVKLGAQVSPGTTLLNTISTGNPIGVDVVINEQDIERFYKLQQHSADTTFKLQLSDGSTYDKNGRVFAIDRGVNNQTGSIKVRIQFDNQKDVLKDGMSCVLQVLNDNSGERVQIPYKAITEQMGEFFVFTTRDTTIKDTAEDKTVKDRRDTIARQQKVKLGPRIQSNVVVMEGLKVGDKVITEGFQRLRDGGKVTLGPPAGAPGAAPKKAN</sequence>
<dbReference type="Gene3D" id="2.40.50.100">
    <property type="match status" value="1"/>
</dbReference>
<dbReference type="Gene3D" id="1.10.287.470">
    <property type="entry name" value="Helix hairpin bin"/>
    <property type="match status" value="1"/>
</dbReference>
<organism evidence="9 10">
    <name type="scientific">Mucilaginibacter gilvus</name>
    <dbReference type="NCBI Taxonomy" id="2305909"/>
    <lineage>
        <taxon>Bacteria</taxon>
        <taxon>Pseudomonadati</taxon>
        <taxon>Bacteroidota</taxon>
        <taxon>Sphingobacteriia</taxon>
        <taxon>Sphingobacteriales</taxon>
        <taxon>Sphingobacteriaceae</taxon>
        <taxon>Mucilaginibacter</taxon>
    </lineage>
</organism>
<evidence type="ECO:0000313" key="10">
    <source>
        <dbReference type="Proteomes" id="UP000286701"/>
    </source>
</evidence>
<gene>
    <name evidence="9" type="ORF">EPL05_14670</name>
</gene>
<protein>
    <submittedName>
        <fullName evidence="9">Efflux RND transporter periplasmic adaptor subunit</fullName>
    </submittedName>
</protein>
<dbReference type="OrthoDB" id="9801814at2"/>
<dbReference type="Pfam" id="PF25917">
    <property type="entry name" value="BSH_RND"/>
    <property type="match status" value="1"/>
</dbReference>
<feature type="region of interest" description="Disordered" evidence="3">
    <location>
        <begin position="376"/>
        <end position="396"/>
    </location>
</feature>
<evidence type="ECO:0000313" key="9">
    <source>
        <dbReference type="EMBL" id="RWY50007.1"/>
    </source>
</evidence>
<dbReference type="GO" id="GO:0030313">
    <property type="term" value="C:cell envelope"/>
    <property type="evidence" value="ECO:0007669"/>
    <property type="project" value="UniProtKB-SubCell"/>
</dbReference>
<dbReference type="GO" id="GO:0005886">
    <property type="term" value="C:plasma membrane"/>
    <property type="evidence" value="ECO:0007669"/>
    <property type="project" value="TreeGrafter"/>
</dbReference>
<dbReference type="GO" id="GO:0046677">
    <property type="term" value="P:response to antibiotic"/>
    <property type="evidence" value="ECO:0007669"/>
    <property type="project" value="TreeGrafter"/>
</dbReference>
<reference evidence="9 10" key="1">
    <citation type="submission" date="2019-01" db="EMBL/GenBank/DDBJ databases">
        <title>Mucilaginibacter antarcticum sp. nov., isolated from antarctic soil.</title>
        <authorList>
            <person name="Yan Y.-Q."/>
            <person name="Du Z.-J."/>
        </authorList>
    </citation>
    <scope>NUCLEOTIDE SEQUENCE [LARGE SCALE GENOMIC DNA]</scope>
    <source>
        <strain evidence="9 10">F01003</strain>
    </source>
</reference>